<feature type="transmembrane region" description="Helical" evidence="6">
    <location>
        <begin position="230"/>
        <end position="254"/>
    </location>
</feature>
<feature type="transmembrane region" description="Helical" evidence="6">
    <location>
        <begin position="129"/>
        <end position="147"/>
    </location>
</feature>
<evidence type="ECO:0000256" key="3">
    <source>
        <dbReference type="ARBA" id="ARBA00022692"/>
    </source>
</evidence>
<dbReference type="InterPro" id="IPR022791">
    <property type="entry name" value="L-PG_synthase/AglD"/>
</dbReference>
<evidence type="ECO:0000256" key="1">
    <source>
        <dbReference type="ARBA" id="ARBA00004651"/>
    </source>
</evidence>
<keyword evidence="3 6" id="KW-0812">Transmembrane</keyword>
<evidence type="ECO:0008006" key="8">
    <source>
        <dbReference type="Google" id="ProtNLM"/>
    </source>
</evidence>
<dbReference type="EMBL" id="LNQE01001107">
    <property type="protein sequence ID" value="KUG21056.1"/>
    <property type="molecule type" value="Genomic_DNA"/>
</dbReference>
<comment type="caution">
    <text evidence="7">The sequence shown here is derived from an EMBL/GenBank/DDBJ whole genome shotgun (WGS) entry which is preliminary data.</text>
</comment>
<evidence type="ECO:0000256" key="6">
    <source>
        <dbReference type="SAM" id="Phobius"/>
    </source>
</evidence>
<dbReference type="AlphaFoldDB" id="A0A0W8FJI2"/>
<evidence type="ECO:0000256" key="5">
    <source>
        <dbReference type="ARBA" id="ARBA00023136"/>
    </source>
</evidence>
<reference evidence="7" key="1">
    <citation type="journal article" date="2015" name="Proc. Natl. Acad. Sci. U.S.A.">
        <title>Networks of energetic and metabolic interactions define dynamics in microbial communities.</title>
        <authorList>
            <person name="Embree M."/>
            <person name="Liu J.K."/>
            <person name="Al-Bassam M.M."/>
            <person name="Zengler K."/>
        </authorList>
    </citation>
    <scope>NUCLEOTIDE SEQUENCE</scope>
</reference>
<proteinExistence type="predicted"/>
<keyword evidence="5 6" id="KW-0472">Membrane</keyword>
<comment type="subcellular location">
    <subcellularLocation>
        <location evidence="1">Cell membrane</location>
        <topology evidence="1">Multi-pass membrane protein</topology>
    </subcellularLocation>
</comment>
<evidence type="ECO:0000313" key="7">
    <source>
        <dbReference type="EMBL" id="KUG21056.1"/>
    </source>
</evidence>
<dbReference type="Pfam" id="PF03706">
    <property type="entry name" value="LPG_synthase_TM"/>
    <property type="match status" value="1"/>
</dbReference>
<sequence>MKRSQWKWLFISISFSAIVLAAVLFFTFDDKTVEYLARISPAFLLLGLFSHVFALVCWALRIRMMAGSLGYRVRLWHCFNLVCANMLVAAITPSQAGGEPVRIHELYRADVKIGDATAIVIMERILDGIVLGAGGAFAMLFLGSYWSSLASSIAIIMYISWIAITLFVLIFVYSVKNPDFLKRLLKRVSAWIDRRWKMKRLDHLFETVDREVDNFNDSLVRFVNHGRGGLFWGALFTGIFWFCEFIIASLLLIGLGESPYFIESFVVQLIIAVIMMMPLTPGGSGVAEVSATSLYGLFVSTSIVGVLILLWRLILFYFNIVIGVLASFSIVRREIILRTLKLR</sequence>
<dbReference type="GO" id="GO:0005886">
    <property type="term" value="C:plasma membrane"/>
    <property type="evidence" value="ECO:0007669"/>
    <property type="project" value="UniProtKB-SubCell"/>
</dbReference>
<dbReference type="NCBIfam" id="TIGR00374">
    <property type="entry name" value="flippase-like domain"/>
    <property type="match status" value="1"/>
</dbReference>
<dbReference type="PANTHER" id="PTHR37693">
    <property type="entry name" value="PHOSPHATIDYLGLYCEROL LYSYLTRANSFERASE"/>
    <property type="match status" value="1"/>
</dbReference>
<feature type="transmembrane region" description="Helical" evidence="6">
    <location>
        <begin position="7"/>
        <end position="27"/>
    </location>
</feature>
<feature type="transmembrane region" description="Helical" evidence="6">
    <location>
        <begin position="39"/>
        <end position="60"/>
    </location>
</feature>
<name>A0A0W8FJI2_9ZZZZ</name>
<evidence type="ECO:0000256" key="4">
    <source>
        <dbReference type="ARBA" id="ARBA00022989"/>
    </source>
</evidence>
<organism evidence="7">
    <name type="scientific">hydrocarbon metagenome</name>
    <dbReference type="NCBI Taxonomy" id="938273"/>
    <lineage>
        <taxon>unclassified sequences</taxon>
        <taxon>metagenomes</taxon>
        <taxon>ecological metagenomes</taxon>
    </lineage>
</organism>
<accession>A0A0W8FJI2</accession>
<protein>
    <recommendedName>
        <fullName evidence="8">Integral membrane protein</fullName>
    </recommendedName>
</protein>
<dbReference type="PANTHER" id="PTHR37693:SF1">
    <property type="entry name" value="INTEGRAL MEMBRANE PROTEIN"/>
    <property type="match status" value="1"/>
</dbReference>
<keyword evidence="2" id="KW-1003">Cell membrane</keyword>
<gene>
    <name evidence="7" type="ORF">ASZ90_009205</name>
</gene>
<feature type="transmembrane region" description="Helical" evidence="6">
    <location>
        <begin position="314"/>
        <end position="331"/>
    </location>
</feature>
<keyword evidence="4 6" id="KW-1133">Transmembrane helix</keyword>
<evidence type="ECO:0000256" key="2">
    <source>
        <dbReference type="ARBA" id="ARBA00022475"/>
    </source>
</evidence>
<feature type="transmembrane region" description="Helical" evidence="6">
    <location>
        <begin position="260"/>
        <end position="279"/>
    </location>
</feature>
<feature type="transmembrane region" description="Helical" evidence="6">
    <location>
        <begin position="153"/>
        <end position="175"/>
    </location>
</feature>
<feature type="transmembrane region" description="Helical" evidence="6">
    <location>
        <begin position="286"/>
        <end position="308"/>
    </location>
</feature>